<dbReference type="EMBL" id="OU896713">
    <property type="protein sequence ID" value="CAG9823565.1"/>
    <property type="molecule type" value="Genomic_DNA"/>
</dbReference>
<keyword evidence="3" id="KW-0812">Transmembrane</keyword>
<dbReference type="PANTHER" id="PTHR11309">
    <property type="entry name" value="FRIZZLED"/>
    <property type="match status" value="1"/>
</dbReference>
<evidence type="ECO:0000313" key="5">
    <source>
        <dbReference type="EMBL" id="CAG9823565.1"/>
    </source>
</evidence>
<dbReference type="OrthoDB" id="10053709at2759"/>
<name>A0A9N9SKW3_PHACE</name>
<feature type="transmembrane region" description="Helical" evidence="3">
    <location>
        <begin position="106"/>
        <end position="125"/>
    </location>
</feature>
<accession>A0A9N9SKW3</accession>
<evidence type="ECO:0000256" key="1">
    <source>
        <dbReference type="ARBA" id="ARBA00022473"/>
    </source>
</evidence>
<protein>
    <recommendedName>
        <fullName evidence="4">Frizzled/Smoothened 7TM domain-containing protein</fullName>
    </recommendedName>
</protein>
<keyword evidence="3" id="KW-0472">Membrane</keyword>
<dbReference type="GO" id="GO:0060070">
    <property type="term" value="P:canonical Wnt signaling pathway"/>
    <property type="evidence" value="ECO:0007669"/>
    <property type="project" value="TreeGrafter"/>
</dbReference>
<dbReference type="GO" id="GO:0035567">
    <property type="term" value="P:non-canonical Wnt signaling pathway"/>
    <property type="evidence" value="ECO:0007669"/>
    <property type="project" value="TreeGrafter"/>
</dbReference>
<dbReference type="Gene3D" id="1.20.1070.10">
    <property type="entry name" value="Rhodopsin 7-helix transmembrane proteins"/>
    <property type="match status" value="2"/>
</dbReference>
<keyword evidence="2" id="KW-0675">Receptor</keyword>
<proteinExistence type="predicted"/>
<keyword evidence="1" id="KW-0217">Developmental protein</keyword>
<dbReference type="GO" id="GO:0017147">
    <property type="term" value="F:Wnt-protein binding"/>
    <property type="evidence" value="ECO:0007669"/>
    <property type="project" value="TreeGrafter"/>
</dbReference>
<keyword evidence="3" id="KW-1133">Transmembrane helix</keyword>
<dbReference type="InterPro" id="IPR015526">
    <property type="entry name" value="Frizzled/SFRP"/>
</dbReference>
<dbReference type="GO" id="GO:0005886">
    <property type="term" value="C:plasma membrane"/>
    <property type="evidence" value="ECO:0007669"/>
    <property type="project" value="TreeGrafter"/>
</dbReference>
<feature type="transmembrane region" description="Helical" evidence="3">
    <location>
        <begin position="12"/>
        <end position="32"/>
    </location>
</feature>
<organism evidence="5 6">
    <name type="scientific">Phaedon cochleariae</name>
    <name type="common">Mustard beetle</name>
    <dbReference type="NCBI Taxonomy" id="80249"/>
    <lineage>
        <taxon>Eukaryota</taxon>
        <taxon>Metazoa</taxon>
        <taxon>Ecdysozoa</taxon>
        <taxon>Arthropoda</taxon>
        <taxon>Hexapoda</taxon>
        <taxon>Insecta</taxon>
        <taxon>Pterygota</taxon>
        <taxon>Neoptera</taxon>
        <taxon>Endopterygota</taxon>
        <taxon>Coleoptera</taxon>
        <taxon>Polyphaga</taxon>
        <taxon>Cucujiformia</taxon>
        <taxon>Chrysomeloidea</taxon>
        <taxon>Chrysomelidae</taxon>
        <taxon>Chrysomelinae</taxon>
        <taxon>Chrysomelini</taxon>
        <taxon>Phaedon</taxon>
    </lineage>
</organism>
<dbReference type="AlphaFoldDB" id="A0A9N9SKW3"/>
<dbReference type="InterPro" id="IPR000539">
    <property type="entry name" value="Frizzled/Smoothened_7TM"/>
</dbReference>
<sequence>MKEKSHPRFEVFMIKYLMTMIVGITSSVWIWSGKTVHSWWWRSCDGSQACRTLILYIFPTPIVNSCPVHENVNYNDWNQHMCEKSKYIIPCPRDLKSKSHLDCQVFMIKFLMIMIMIITSSMWIWSEKTVHS</sequence>
<evidence type="ECO:0000313" key="6">
    <source>
        <dbReference type="Proteomes" id="UP001153737"/>
    </source>
</evidence>
<gene>
    <name evidence="5" type="ORF">PHAECO_LOCUS11300</name>
</gene>
<evidence type="ECO:0000259" key="4">
    <source>
        <dbReference type="Pfam" id="PF01534"/>
    </source>
</evidence>
<keyword evidence="6" id="KW-1185">Reference proteome</keyword>
<reference evidence="5" key="1">
    <citation type="submission" date="2022-01" db="EMBL/GenBank/DDBJ databases">
        <authorList>
            <person name="King R."/>
        </authorList>
    </citation>
    <scope>NUCLEOTIDE SEQUENCE</scope>
</reference>
<evidence type="ECO:0000256" key="2">
    <source>
        <dbReference type="ARBA" id="ARBA00023170"/>
    </source>
</evidence>
<evidence type="ECO:0000256" key="3">
    <source>
        <dbReference type="SAM" id="Phobius"/>
    </source>
</evidence>
<dbReference type="PANTHER" id="PTHR11309:SF47">
    <property type="entry name" value="FRIZZLED"/>
    <property type="match status" value="1"/>
</dbReference>
<dbReference type="Pfam" id="PF01534">
    <property type="entry name" value="Frizzled"/>
    <property type="match status" value="2"/>
</dbReference>
<reference evidence="5" key="2">
    <citation type="submission" date="2022-10" db="EMBL/GenBank/DDBJ databases">
        <authorList>
            <consortium name="ENA_rothamsted_submissions"/>
            <consortium name="culmorum"/>
            <person name="King R."/>
        </authorList>
    </citation>
    <scope>NUCLEOTIDE SEQUENCE</scope>
</reference>
<dbReference type="Proteomes" id="UP001153737">
    <property type="component" value="Chromosome 7"/>
</dbReference>
<feature type="domain" description="Frizzled/Smoothened 7TM" evidence="4">
    <location>
        <begin position="54"/>
        <end position="132"/>
    </location>
</feature>
<feature type="domain" description="Frizzled/Smoothened 7TM" evidence="4">
    <location>
        <begin position="2"/>
        <end position="40"/>
    </location>
</feature>
<dbReference type="GO" id="GO:0042813">
    <property type="term" value="F:Wnt receptor activity"/>
    <property type="evidence" value="ECO:0007669"/>
    <property type="project" value="TreeGrafter"/>
</dbReference>